<proteinExistence type="predicted"/>
<evidence type="ECO:0000313" key="2">
    <source>
        <dbReference type="EMBL" id="JAP82037.1"/>
    </source>
</evidence>
<organism evidence="2">
    <name type="scientific">Rhipicephalus appendiculatus</name>
    <name type="common">Brown ear tick</name>
    <dbReference type="NCBI Taxonomy" id="34631"/>
    <lineage>
        <taxon>Eukaryota</taxon>
        <taxon>Metazoa</taxon>
        <taxon>Ecdysozoa</taxon>
        <taxon>Arthropoda</taxon>
        <taxon>Chelicerata</taxon>
        <taxon>Arachnida</taxon>
        <taxon>Acari</taxon>
        <taxon>Parasitiformes</taxon>
        <taxon>Ixodida</taxon>
        <taxon>Ixodoidea</taxon>
        <taxon>Ixodidae</taxon>
        <taxon>Rhipicephalinae</taxon>
        <taxon>Rhipicephalus</taxon>
        <taxon>Rhipicephalus</taxon>
    </lineage>
</organism>
<keyword evidence="1" id="KW-0732">Signal</keyword>
<dbReference type="AlphaFoldDB" id="A0A131YSW5"/>
<protein>
    <submittedName>
        <fullName evidence="2">Lipocalin</fullName>
    </submittedName>
</protein>
<evidence type="ECO:0000256" key="1">
    <source>
        <dbReference type="SAM" id="SignalP"/>
    </source>
</evidence>
<name>A0A131YSW5_RHIAP</name>
<feature type="chain" id="PRO_5007286016" evidence="1">
    <location>
        <begin position="19"/>
        <end position="216"/>
    </location>
</feature>
<dbReference type="Gene3D" id="2.40.128.20">
    <property type="match status" value="1"/>
</dbReference>
<reference evidence="2" key="1">
    <citation type="journal article" date="2016" name="Ticks Tick Borne Dis.">
        <title>De novo assembly and annotation of the salivary gland transcriptome of Rhipicephalus appendiculatus male and female ticks during blood feeding.</title>
        <authorList>
            <person name="de Castro M.H."/>
            <person name="de Klerk D."/>
            <person name="Pienaar R."/>
            <person name="Latif A.A."/>
            <person name="Rees D.J."/>
            <person name="Mans B.J."/>
        </authorList>
    </citation>
    <scope>NUCLEOTIDE SEQUENCE</scope>
    <source>
        <tissue evidence="2">Salivary glands</tissue>
    </source>
</reference>
<accession>A0A131YSW5</accession>
<sequence>MLSHLMFSVLYFTISVSMQDTDDISYDEYDTTEITLKTEAPRQIFTRRPKKPEVHPDIIQFLNTTDKRIWLYHSTGLKNNTCRLDDIAYVYELGACLTRYQNFNGSVFQTTVEAKFSFHWATDDYSHPYNEMQIPSEEVFNPFETIVYQSTNNECGVFYMNFHRELKDASTWVELRLKDSSIETGPDEKCLKVFKDYSQQQNITFTYTSQCKGIFT</sequence>
<feature type="signal peptide" evidence="1">
    <location>
        <begin position="1"/>
        <end position="18"/>
    </location>
</feature>
<dbReference type="EMBL" id="GEDV01006520">
    <property type="protein sequence ID" value="JAP82037.1"/>
    <property type="molecule type" value="Transcribed_RNA"/>
</dbReference>
<dbReference type="InterPro" id="IPR012674">
    <property type="entry name" value="Calycin"/>
</dbReference>